<feature type="region of interest" description="Disordered" evidence="1">
    <location>
        <begin position="1"/>
        <end position="43"/>
    </location>
</feature>
<organism evidence="2 3">
    <name type="scientific">Tumebacillus lipolyticus</name>
    <dbReference type="NCBI Taxonomy" id="1280370"/>
    <lineage>
        <taxon>Bacteria</taxon>
        <taxon>Bacillati</taxon>
        <taxon>Bacillota</taxon>
        <taxon>Bacilli</taxon>
        <taxon>Bacillales</taxon>
        <taxon>Alicyclobacillaceae</taxon>
        <taxon>Tumebacillus</taxon>
    </lineage>
</organism>
<evidence type="ECO:0000313" key="2">
    <source>
        <dbReference type="EMBL" id="MFD2171011.1"/>
    </source>
</evidence>
<name>A0ABW5A0F7_9BACL</name>
<accession>A0ABW5A0F7</accession>
<sequence length="1092" mass="121324">MKMFQPPVQTPSGQSATNAPIQGQSERSSQGMRERRAPSGGTAPLSAAHILQLQKTVGNRAVVQMLRKQEAMRQQQAQAAEQQAQTNAPAQMVVQREEEEEDNSLLALGSGIFQDLKSKYIVPELIKYGKSLGVDAFFKVVEIFITAMLESVPQCVKLMAQVLMSFRQLLDKWEQMNPNLKAGIKFMVGLAINKFDQFMASYWSTSVLSNYESYAADDGEFPKTVEKCLELFQYVPFVSYSDLLTSAKDYLKRAIGLETSSTPSSSDQQGQSNPKAQERVNGISVDLKLIKVDMQNLAISKSKPGDPDRRGGLDLKSQVTFRFFGSEFKVDELHAHLDWDLKWSIDAAIEGLEIIDRYDFLFFEIEKLYLMHLNVGNKGLNALEVALGKFKAGDLLEVNEVFGSYHKGKGFLFEAGMIDLRLPSPFDSKIQSSASLMLDEDGAFKQVKLENFQVGKKVKMKEGTLTPDYLHIQELEYNFGSGSKQLTPKLYDLLITKDKEIQSVRGGVEIKDWEVFDGLVVDGAAYVGYEKQFYLGVQGAKVRLDKGLVHGYGAIKRLQYNEDRTFEGEIDRLAFSLGVFALDAEGVKIEKDGSLWIDEAEVVLGKQDEVSSKDMEAMSQGGGKDSLMSSLGVPKKSGGFSSLASVHLKAHGVRIKDGKYEVTKYEKWIGPSKVYKVSLFGGAVQGMIDQEKKKANLSGQVELPKSSAFWPLKFGASLPVPPTPLSLFVEVGIGGGIKAMIAGEIAQDQEHPDESLYNVAGLAYLEGNLKFSVGAGVKIGTEFLLALRAYLEASATLRAAARAELKGQVRLNPDKDRIEQDERKKLSFTYDLEGELTAKIEALVDFVAFLVYQKKLYSKTLGSWTLGHYRMSGEVGEEGGRLKDEIKTPQAGSGVGDTLGGALSSPIKLPEDQAMEQLMHWNDPINSLQGKEKLPNDPHLLYRTAHGLLSKETDLDQRKIEQVKEQLKQVAAQPRTVDAIVREAADSILDRRGRKLTSHLMTKEEWIRYSTVDALIGVKDRVSIKEVDKLLDSYHSKSDALQKKEVLLDLRDELNKYLLMKGKSRKQMALKLLMEIDKEAKLLGEPEEVIAE</sequence>
<dbReference type="Proteomes" id="UP001597343">
    <property type="component" value="Unassembled WGS sequence"/>
</dbReference>
<comment type="caution">
    <text evidence="2">The sequence shown here is derived from an EMBL/GenBank/DDBJ whole genome shotgun (WGS) entry which is preliminary data.</text>
</comment>
<reference evidence="3" key="1">
    <citation type="journal article" date="2019" name="Int. J. Syst. Evol. Microbiol.">
        <title>The Global Catalogue of Microorganisms (GCM) 10K type strain sequencing project: providing services to taxonomists for standard genome sequencing and annotation.</title>
        <authorList>
            <consortium name="The Broad Institute Genomics Platform"/>
            <consortium name="The Broad Institute Genome Sequencing Center for Infectious Disease"/>
            <person name="Wu L."/>
            <person name="Ma J."/>
        </authorList>
    </citation>
    <scope>NUCLEOTIDE SEQUENCE [LARGE SCALE GENOMIC DNA]</scope>
    <source>
        <strain evidence="3">CGMCC 1.13574</strain>
    </source>
</reference>
<dbReference type="EMBL" id="JBHUIO010000008">
    <property type="protein sequence ID" value="MFD2171011.1"/>
    <property type="molecule type" value="Genomic_DNA"/>
</dbReference>
<evidence type="ECO:0000256" key="1">
    <source>
        <dbReference type="SAM" id="MobiDB-lite"/>
    </source>
</evidence>
<feature type="compositionally biased region" description="Polar residues" evidence="1">
    <location>
        <begin position="10"/>
        <end position="31"/>
    </location>
</feature>
<evidence type="ECO:0000313" key="3">
    <source>
        <dbReference type="Proteomes" id="UP001597343"/>
    </source>
</evidence>
<gene>
    <name evidence="2" type="ORF">ACFSOY_13545</name>
</gene>
<keyword evidence="3" id="KW-1185">Reference proteome</keyword>
<proteinExistence type="predicted"/>
<protein>
    <submittedName>
        <fullName evidence="2">Uncharacterized protein</fullName>
    </submittedName>
</protein>
<dbReference type="RefSeq" id="WP_386047466.1">
    <property type="nucleotide sequence ID" value="NZ_JBHUIO010000008.1"/>
</dbReference>